<feature type="compositionally biased region" description="Low complexity" evidence="1">
    <location>
        <begin position="136"/>
        <end position="154"/>
    </location>
</feature>
<dbReference type="Proteomes" id="UP001139516">
    <property type="component" value="Unassembled WGS sequence"/>
</dbReference>
<dbReference type="AlphaFoldDB" id="A0A9X1YAR2"/>
<feature type="compositionally biased region" description="Basic residues" evidence="1">
    <location>
        <begin position="198"/>
        <end position="207"/>
    </location>
</feature>
<feature type="region of interest" description="Disordered" evidence="1">
    <location>
        <begin position="183"/>
        <end position="207"/>
    </location>
</feature>
<evidence type="ECO:0000313" key="3">
    <source>
        <dbReference type="Proteomes" id="UP001139516"/>
    </source>
</evidence>
<evidence type="ECO:0000313" key="2">
    <source>
        <dbReference type="EMBL" id="MCK8785480.1"/>
    </source>
</evidence>
<proteinExistence type="predicted"/>
<keyword evidence="3" id="KW-1185">Reference proteome</keyword>
<reference evidence="2" key="1">
    <citation type="submission" date="2022-04" db="EMBL/GenBank/DDBJ databases">
        <title>Roseomonas acroporae sp. nov., isolated from coral Acropora digitifera.</title>
        <authorList>
            <person name="Sun H."/>
        </authorList>
    </citation>
    <scope>NUCLEOTIDE SEQUENCE</scope>
    <source>
        <strain evidence="2">NAR14</strain>
    </source>
</reference>
<sequence>MNDASDLERLAQDWITLWQTELAALLSDPEAMRRAMAGQEGMQAALAHWLDGAGTAALTLQEAWRRAATAARPADAPDGTAAAWQFPNPFPNPFPGSFPGPFPPAAPAGAPDAPAWPFASLFPGPFPSPKARPGTAGDDSAGAQAGAAPAAAAPRDGDAAATVGDALDRQRLLDRIAELERRVDALAGGAAGGGPDRRRPRQRRPVG</sequence>
<dbReference type="EMBL" id="JALPRX010000057">
    <property type="protein sequence ID" value="MCK8785480.1"/>
    <property type="molecule type" value="Genomic_DNA"/>
</dbReference>
<evidence type="ECO:0000256" key="1">
    <source>
        <dbReference type="SAM" id="MobiDB-lite"/>
    </source>
</evidence>
<feature type="region of interest" description="Disordered" evidence="1">
    <location>
        <begin position="119"/>
        <end position="166"/>
    </location>
</feature>
<accession>A0A9X1YAR2</accession>
<organism evidence="2 3">
    <name type="scientific">Roseomonas acroporae</name>
    <dbReference type="NCBI Taxonomy" id="2937791"/>
    <lineage>
        <taxon>Bacteria</taxon>
        <taxon>Pseudomonadati</taxon>
        <taxon>Pseudomonadota</taxon>
        <taxon>Alphaproteobacteria</taxon>
        <taxon>Acetobacterales</taxon>
        <taxon>Roseomonadaceae</taxon>
        <taxon>Roseomonas</taxon>
    </lineage>
</organism>
<dbReference type="RefSeq" id="WP_248667597.1">
    <property type="nucleotide sequence ID" value="NZ_JALPRX010000057.1"/>
</dbReference>
<comment type="caution">
    <text evidence="2">The sequence shown here is derived from an EMBL/GenBank/DDBJ whole genome shotgun (WGS) entry which is preliminary data.</text>
</comment>
<name>A0A9X1YAR2_9PROT</name>
<gene>
    <name evidence="2" type="ORF">M0638_13905</name>
</gene>
<protein>
    <submittedName>
        <fullName evidence="2">Uncharacterized protein</fullName>
    </submittedName>
</protein>